<comment type="caution">
    <text evidence="3">The sequence shown here is derived from an EMBL/GenBank/DDBJ whole genome shotgun (WGS) entry which is preliminary data.</text>
</comment>
<feature type="region of interest" description="Disordered" evidence="1">
    <location>
        <begin position="92"/>
        <end position="122"/>
    </location>
</feature>
<feature type="compositionally biased region" description="Basic and acidic residues" evidence="1">
    <location>
        <begin position="101"/>
        <end position="120"/>
    </location>
</feature>
<dbReference type="GO" id="GO:0046540">
    <property type="term" value="C:U4/U6 x U5 tri-snRNP complex"/>
    <property type="evidence" value="ECO:0007669"/>
    <property type="project" value="InterPro"/>
</dbReference>
<dbReference type="InterPro" id="IPR013881">
    <property type="entry name" value="Pre-mRNA_splic_Prp3_dom"/>
</dbReference>
<evidence type="ECO:0000313" key="3">
    <source>
        <dbReference type="EMBL" id="KAB7500415.1"/>
    </source>
</evidence>
<dbReference type="OrthoDB" id="10264544at2759"/>
<dbReference type="EMBL" id="SEYY01014019">
    <property type="protein sequence ID" value="KAB7500415.1"/>
    <property type="molecule type" value="Genomic_DNA"/>
</dbReference>
<keyword evidence="4" id="KW-1185">Reference proteome</keyword>
<dbReference type="Gene3D" id="1.20.1390.10">
    <property type="entry name" value="PWI domain"/>
    <property type="match status" value="1"/>
</dbReference>
<dbReference type="Proteomes" id="UP000326759">
    <property type="component" value="Unassembled WGS sequence"/>
</dbReference>
<proteinExistence type="predicted"/>
<dbReference type="GO" id="GO:0000398">
    <property type="term" value="P:mRNA splicing, via spliceosome"/>
    <property type="evidence" value="ECO:0007669"/>
    <property type="project" value="InterPro"/>
</dbReference>
<evidence type="ECO:0000259" key="2">
    <source>
        <dbReference type="Pfam" id="PF08572"/>
    </source>
</evidence>
<dbReference type="Pfam" id="PF08572">
    <property type="entry name" value="PRP3"/>
    <property type="match status" value="1"/>
</dbReference>
<evidence type="ECO:0000256" key="1">
    <source>
        <dbReference type="SAM" id="MobiDB-lite"/>
    </source>
</evidence>
<sequence length="449" mass="50189">MLFNSLIYLFYVQKMSFSRREYEDFKNAVDKIVYKYVTRDRSTIVSLITHSVDFGTEKRKLEDKLSSYVDKNIAFKLADKTFAALDSLGIKPKSSSKKRSHRDDSEKDVKRVRHDEKVESLNDVSKPSLEPKIVMESVGETPQSPGILQAQQIKDLMAKAQATIEERKRALALQGQAVPAISNGTSAASIQENHSSASQMVTESVGSGDVSSRIAQLQARIQAQLGNNPVLTNSAMIGGRMPQVPQMPSVPQQGYFPNMPPPLMSQPPLIPAMKNPTNIGVPSSAAFLTPPKSSTEQSMPTPLILDSEGRTVDMCSGKEVHLALRVPTLKANIRAKKREEFKQQLLEKPVEESTELHFFDLRVPAKPFTRNKRTFKFHEQGKYIQLAQRERAKSRLEKLQQQISQVAKKTGISSAAKLAQLEQRDAAGTAYNITPNVEWWDAIILEKDR</sequence>
<dbReference type="AlphaFoldDB" id="A0A5N5T2G0"/>
<feature type="domain" description="Pre-mRNA-splicing factor 3" evidence="2">
    <location>
        <begin position="358"/>
        <end position="448"/>
    </location>
</feature>
<evidence type="ECO:0000313" key="4">
    <source>
        <dbReference type="Proteomes" id="UP000326759"/>
    </source>
</evidence>
<dbReference type="InterPro" id="IPR027104">
    <property type="entry name" value="Prp3"/>
</dbReference>
<name>A0A5N5T2G0_9CRUS</name>
<protein>
    <submittedName>
        <fullName evidence="3">U4/U6 small nuclear ribonucleoprotein Prp3</fullName>
    </submittedName>
</protein>
<dbReference type="PANTHER" id="PTHR14212:SF0">
    <property type="entry name" value="U4_U6 SMALL NUCLEAR RIBONUCLEOPROTEIN PRP3"/>
    <property type="match status" value="1"/>
</dbReference>
<organism evidence="3 4">
    <name type="scientific">Armadillidium nasatum</name>
    <dbReference type="NCBI Taxonomy" id="96803"/>
    <lineage>
        <taxon>Eukaryota</taxon>
        <taxon>Metazoa</taxon>
        <taxon>Ecdysozoa</taxon>
        <taxon>Arthropoda</taxon>
        <taxon>Crustacea</taxon>
        <taxon>Multicrustacea</taxon>
        <taxon>Malacostraca</taxon>
        <taxon>Eumalacostraca</taxon>
        <taxon>Peracarida</taxon>
        <taxon>Isopoda</taxon>
        <taxon>Oniscidea</taxon>
        <taxon>Crinocheta</taxon>
        <taxon>Armadillidiidae</taxon>
        <taxon>Armadillidium</taxon>
    </lineage>
</organism>
<keyword evidence="3" id="KW-0687">Ribonucleoprotein</keyword>
<reference evidence="3 4" key="1">
    <citation type="journal article" date="2019" name="PLoS Biol.">
        <title>Sex chromosomes control vertical transmission of feminizing Wolbachia symbionts in an isopod.</title>
        <authorList>
            <person name="Becking T."/>
            <person name="Chebbi M.A."/>
            <person name="Giraud I."/>
            <person name="Moumen B."/>
            <person name="Laverre T."/>
            <person name="Caubet Y."/>
            <person name="Peccoud J."/>
            <person name="Gilbert C."/>
            <person name="Cordaux R."/>
        </authorList>
    </citation>
    <scope>NUCLEOTIDE SEQUENCE [LARGE SCALE GENOMIC DNA]</scope>
    <source>
        <strain evidence="3">ANa2</strain>
        <tissue evidence="3">Whole body excluding digestive tract and cuticle</tissue>
    </source>
</reference>
<accession>A0A5N5T2G0</accession>
<dbReference type="PANTHER" id="PTHR14212">
    <property type="entry name" value="U4/U6-ASSOCIATED RNA SPLICING FACTOR-RELATED"/>
    <property type="match status" value="1"/>
</dbReference>
<gene>
    <name evidence="3" type="primary">PRPF3_1</name>
    <name evidence="3" type="ORF">Anas_05579</name>
</gene>